<evidence type="ECO:0000313" key="2">
    <source>
        <dbReference type="EMBL" id="QHS99826.1"/>
    </source>
</evidence>
<dbReference type="AlphaFoldDB" id="A0A6C0C659"/>
<organism evidence="2">
    <name type="scientific">viral metagenome</name>
    <dbReference type="NCBI Taxonomy" id="1070528"/>
    <lineage>
        <taxon>unclassified sequences</taxon>
        <taxon>metagenomes</taxon>
        <taxon>organismal metagenomes</taxon>
    </lineage>
</organism>
<proteinExistence type="predicted"/>
<name>A0A6C0C659_9ZZZZ</name>
<evidence type="ECO:0000256" key="1">
    <source>
        <dbReference type="SAM" id="Phobius"/>
    </source>
</evidence>
<reference evidence="2" key="1">
    <citation type="journal article" date="2020" name="Nature">
        <title>Giant virus diversity and host interactions through global metagenomics.</title>
        <authorList>
            <person name="Schulz F."/>
            <person name="Roux S."/>
            <person name="Paez-Espino D."/>
            <person name="Jungbluth S."/>
            <person name="Walsh D.A."/>
            <person name="Denef V.J."/>
            <person name="McMahon K.D."/>
            <person name="Konstantinidis K.T."/>
            <person name="Eloe-Fadrosh E.A."/>
            <person name="Kyrpides N.C."/>
            <person name="Woyke T."/>
        </authorList>
    </citation>
    <scope>NUCLEOTIDE SEQUENCE</scope>
    <source>
        <strain evidence="2">GVMAG-M-3300020187-37</strain>
    </source>
</reference>
<feature type="transmembrane region" description="Helical" evidence="1">
    <location>
        <begin position="51"/>
        <end position="71"/>
    </location>
</feature>
<feature type="transmembrane region" description="Helical" evidence="1">
    <location>
        <begin position="5"/>
        <end position="22"/>
    </location>
</feature>
<keyword evidence="1" id="KW-0812">Transmembrane</keyword>
<accession>A0A6C0C659</accession>
<dbReference type="EMBL" id="MN739348">
    <property type="protein sequence ID" value="QHS99826.1"/>
    <property type="molecule type" value="Genomic_DNA"/>
</dbReference>
<feature type="transmembrane region" description="Helical" evidence="1">
    <location>
        <begin position="78"/>
        <end position="97"/>
    </location>
</feature>
<sequence length="147" mass="17485">MNFNICSIAIVILFSSVFMMFLKDHNLFIKFMDTLNSEQKEIYHKIIRERLSLYLGGMLLGILIGLIYLFYTKKSERSICIFIVIVFLTKMIVYKGYPKSTYMLYHLDKKEQVSAWTDIYTYMKKIWMLSFILAIISYVLIGYSFKI</sequence>
<keyword evidence="1" id="KW-1133">Transmembrane helix</keyword>
<feature type="transmembrane region" description="Helical" evidence="1">
    <location>
        <begin position="126"/>
        <end position="145"/>
    </location>
</feature>
<keyword evidence="1" id="KW-0472">Membrane</keyword>
<protein>
    <submittedName>
        <fullName evidence="2">Uncharacterized protein</fullName>
    </submittedName>
</protein>